<dbReference type="Proteomes" id="UP001055429">
    <property type="component" value="Chromosome"/>
</dbReference>
<accession>A0ABY4SJ91</accession>
<sequence length="160" mass="14865">MMKSLSVVAATLAVAAVSAGASAQSGVPAQTPAARLSGAAGQVMVDRGQGFVSSDAASILRAGDVVRTSAATQVVFADGCALPIAAGQAFAVPSVSPCAAQVAGGGQAETGAGVAAGSASAGGLAAISTTGLVVGGLAAGVLVGVVATVADDDEDEPISR</sequence>
<gene>
    <name evidence="2" type="ORF">M8231_14785</name>
</gene>
<evidence type="ECO:0000313" key="3">
    <source>
        <dbReference type="Proteomes" id="UP001055429"/>
    </source>
</evidence>
<name>A0ABY4SJ91_9CAUL</name>
<protein>
    <submittedName>
        <fullName evidence="2">Uncharacterized protein</fullName>
    </submittedName>
</protein>
<reference evidence="2" key="1">
    <citation type="submission" date="2022-05" db="EMBL/GenBank/DDBJ databases">
        <title>Brevundimonas albigilva TT17 genome sequence.</title>
        <authorList>
            <person name="Lee K."/>
            <person name="Son H."/>
        </authorList>
    </citation>
    <scope>NUCLEOTIDE SEQUENCE</scope>
    <source>
        <strain evidence="2">TT17</strain>
    </source>
</reference>
<evidence type="ECO:0000256" key="1">
    <source>
        <dbReference type="SAM" id="SignalP"/>
    </source>
</evidence>
<organism evidence="2 3">
    <name type="scientific">Brevundimonas albigilva</name>
    <dbReference type="NCBI Taxonomy" id="1312364"/>
    <lineage>
        <taxon>Bacteria</taxon>
        <taxon>Pseudomonadati</taxon>
        <taxon>Pseudomonadota</taxon>
        <taxon>Alphaproteobacteria</taxon>
        <taxon>Caulobacterales</taxon>
        <taxon>Caulobacteraceae</taxon>
        <taxon>Brevundimonas</taxon>
    </lineage>
</organism>
<proteinExistence type="predicted"/>
<keyword evidence="1" id="KW-0732">Signal</keyword>
<evidence type="ECO:0000313" key="2">
    <source>
        <dbReference type="EMBL" id="URI15042.1"/>
    </source>
</evidence>
<feature type="signal peptide" evidence="1">
    <location>
        <begin position="1"/>
        <end position="23"/>
    </location>
</feature>
<feature type="chain" id="PRO_5045306740" evidence="1">
    <location>
        <begin position="24"/>
        <end position="160"/>
    </location>
</feature>
<dbReference type="EMBL" id="CP097649">
    <property type="protein sequence ID" value="URI15042.1"/>
    <property type="molecule type" value="Genomic_DNA"/>
</dbReference>
<dbReference type="RefSeq" id="WP_250201828.1">
    <property type="nucleotide sequence ID" value="NZ_CP097649.1"/>
</dbReference>
<keyword evidence="3" id="KW-1185">Reference proteome</keyword>